<evidence type="ECO:0000313" key="3">
    <source>
        <dbReference type="Proteomes" id="UP000887567"/>
    </source>
</evidence>
<dbReference type="OrthoDB" id="2149840at2759"/>
<accession>A0A913Y391</accession>
<name>A0A913Y391_EXADI</name>
<organism evidence="2 3">
    <name type="scientific">Exaiptasia diaphana</name>
    <name type="common">Tropical sea anemone</name>
    <name type="synonym">Aiptasia pulchella</name>
    <dbReference type="NCBI Taxonomy" id="2652724"/>
    <lineage>
        <taxon>Eukaryota</taxon>
        <taxon>Metazoa</taxon>
        <taxon>Cnidaria</taxon>
        <taxon>Anthozoa</taxon>
        <taxon>Hexacorallia</taxon>
        <taxon>Actiniaria</taxon>
        <taxon>Aiptasiidae</taxon>
        <taxon>Exaiptasia</taxon>
    </lineage>
</organism>
<keyword evidence="1" id="KW-0732">Signal</keyword>
<dbReference type="AlphaFoldDB" id="A0A913Y391"/>
<dbReference type="RefSeq" id="XP_020913770.1">
    <property type="nucleotide sequence ID" value="XM_021058111.2"/>
</dbReference>
<reference evidence="2" key="1">
    <citation type="submission" date="2022-11" db="UniProtKB">
        <authorList>
            <consortium name="EnsemblMetazoa"/>
        </authorList>
    </citation>
    <scope>IDENTIFICATION</scope>
</reference>
<evidence type="ECO:0000313" key="2">
    <source>
        <dbReference type="EnsemblMetazoa" id="XP_020913770.1"/>
    </source>
</evidence>
<protein>
    <submittedName>
        <fullName evidence="2">Uncharacterized protein</fullName>
    </submittedName>
</protein>
<dbReference type="EnsemblMetazoa" id="XM_021058111.2">
    <property type="protein sequence ID" value="XP_020913770.1"/>
    <property type="gene ID" value="LOC110251397"/>
</dbReference>
<evidence type="ECO:0000256" key="1">
    <source>
        <dbReference type="SAM" id="SignalP"/>
    </source>
</evidence>
<proteinExistence type="predicted"/>
<dbReference type="Proteomes" id="UP000887567">
    <property type="component" value="Unplaced"/>
</dbReference>
<dbReference type="KEGG" id="epa:110251397"/>
<dbReference type="GeneID" id="110251397"/>
<feature type="chain" id="PRO_5038070267" evidence="1">
    <location>
        <begin position="24"/>
        <end position="103"/>
    </location>
</feature>
<feature type="signal peptide" evidence="1">
    <location>
        <begin position="1"/>
        <end position="23"/>
    </location>
</feature>
<keyword evidence="3" id="KW-1185">Reference proteome</keyword>
<sequence length="103" mass="11382">MTMEGFLVPVLLMVTFCPTGIPGNPECLTCKKFSGKLKMDEAFVNITTNLKKPINLLGISSNCYLCPLQVLATNVTRESHIVVSTHYKYKLAVNSLDGSRICR</sequence>